<dbReference type="InterPro" id="IPR006311">
    <property type="entry name" value="TAT_signal"/>
</dbReference>
<proteinExistence type="inferred from homology"/>
<keyword evidence="3" id="KW-0560">Oxidoreductase</keyword>
<accession>A0ABX2EVY5</accession>
<protein>
    <submittedName>
        <fullName evidence="5">FAD-dependent oxidoreductase</fullName>
    </submittedName>
</protein>
<dbReference type="InterPro" id="IPR036188">
    <property type="entry name" value="FAD/NAD-bd_sf"/>
</dbReference>
<gene>
    <name evidence="5" type="ORF">GC106_3430</name>
</gene>
<dbReference type="Proteomes" id="UP000763557">
    <property type="component" value="Unassembled WGS sequence"/>
</dbReference>
<evidence type="ECO:0000256" key="2">
    <source>
        <dbReference type="ARBA" id="ARBA00005995"/>
    </source>
</evidence>
<reference evidence="5 6" key="1">
    <citation type="submission" date="2020-01" db="EMBL/GenBank/DDBJ databases">
        <title>Kibdelosporangium persica a novel Actinomycetes from a hot desert in Iran.</title>
        <authorList>
            <person name="Safaei N."/>
            <person name="Zaburannyi N."/>
            <person name="Mueller R."/>
            <person name="Wink J."/>
        </authorList>
    </citation>
    <scope>NUCLEOTIDE SEQUENCE [LARGE SCALE GENOMIC DNA]</scope>
    <source>
        <strain evidence="5 6">4NS15</strain>
    </source>
</reference>
<dbReference type="SUPFAM" id="SSF54373">
    <property type="entry name" value="FAD-linked reductases, C-terminal domain"/>
    <property type="match status" value="1"/>
</dbReference>
<sequence length="482" mass="52727">MEPTHPFVPLPDMDRRTLLRGAAALPVASAVGVSPAAAGGKRVVVLGAGLAGLTAAYNLMRHGYDVVVLEAQNRPGGRVRTVRDGFQRGGHAELGAIRIFETHEYTLKYVKEFDLALTPYDSGERAYFMQGERFRQPAQGTPWPLAGFAPGEELDPGGQILRLLGSGIAQLGDVFDPDWPRSVPSALALDRHTIDSFAQAGGASETLRQVFYAQEGRCGNWNAAAVLAMEAIGFGTTPQSIKGGNDKLPYAFAKALGGRIKYTSQVVRISQDERSVTVGYVDRTGRHEIRADRCVCALPFAPLRRVSTDFTGAKADVIRQLRYFPVARCYFQTRSRFWERESLGGITLVSTDTMAGRIWNTSSQQADPEFGMIQSYMFETDALTYAGYGHRRVARMRGLMDTLLPGIRGQIVGCVEKVWQEDPWAGGGWGWAGPGELAWMLPAMRQAAGRVHFAGEHTSLWIAWMNGAIESGERVTREILAA</sequence>
<dbReference type="Gene3D" id="3.50.50.60">
    <property type="entry name" value="FAD/NAD(P)-binding domain"/>
    <property type="match status" value="1"/>
</dbReference>
<dbReference type="EMBL" id="JAAATY010000001">
    <property type="protein sequence ID" value="NRN63142.1"/>
    <property type="molecule type" value="Genomic_DNA"/>
</dbReference>
<dbReference type="PANTHER" id="PTHR43563:SF1">
    <property type="entry name" value="AMINE OXIDASE [FLAVIN-CONTAINING] B"/>
    <property type="match status" value="1"/>
</dbReference>
<dbReference type="InterPro" id="IPR001613">
    <property type="entry name" value="Flavin_amine_oxidase"/>
</dbReference>
<comment type="similarity">
    <text evidence="2">Belongs to the flavin monoamine oxidase family.</text>
</comment>
<comment type="cofactor">
    <cofactor evidence="1">
        <name>FAD</name>
        <dbReference type="ChEBI" id="CHEBI:57692"/>
    </cofactor>
</comment>
<dbReference type="PANTHER" id="PTHR43563">
    <property type="entry name" value="AMINE OXIDASE"/>
    <property type="match status" value="1"/>
</dbReference>
<evidence type="ECO:0000259" key="4">
    <source>
        <dbReference type="Pfam" id="PF01593"/>
    </source>
</evidence>
<keyword evidence="6" id="KW-1185">Reference proteome</keyword>
<evidence type="ECO:0000313" key="5">
    <source>
        <dbReference type="EMBL" id="NRN63142.1"/>
    </source>
</evidence>
<evidence type="ECO:0000313" key="6">
    <source>
        <dbReference type="Proteomes" id="UP000763557"/>
    </source>
</evidence>
<feature type="domain" description="Amine oxidase" evidence="4">
    <location>
        <begin position="50"/>
        <end position="480"/>
    </location>
</feature>
<comment type="caution">
    <text evidence="5">The sequence shown here is derived from an EMBL/GenBank/DDBJ whole genome shotgun (WGS) entry which is preliminary data.</text>
</comment>
<evidence type="ECO:0000256" key="3">
    <source>
        <dbReference type="ARBA" id="ARBA00023002"/>
    </source>
</evidence>
<evidence type="ECO:0000256" key="1">
    <source>
        <dbReference type="ARBA" id="ARBA00001974"/>
    </source>
</evidence>
<dbReference type="PROSITE" id="PS51318">
    <property type="entry name" value="TAT"/>
    <property type="match status" value="1"/>
</dbReference>
<dbReference type="SUPFAM" id="SSF51905">
    <property type="entry name" value="FAD/NAD(P)-binding domain"/>
    <property type="match status" value="1"/>
</dbReference>
<dbReference type="InterPro" id="IPR002937">
    <property type="entry name" value="Amino_oxidase"/>
</dbReference>
<dbReference type="PRINTS" id="PR00757">
    <property type="entry name" value="AMINEOXDASEF"/>
</dbReference>
<dbReference type="Gene3D" id="1.10.405.10">
    <property type="entry name" value="Guanine Nucleotide Dissociation Inhibitor, domain 1"/>
    <property type="match status" value="1"/>
</dbReference>
<name>A0ABX2EVY5_9PSEU</name>
<organism evidence="5 6">
    <name type="scientific">Kibdelosporangium persicum</name>
    <dbReference type="NCBI Taxonomy" id="2698649"/>
    <lineage>
        <taxon>Bacteria</taxon>
        <taxon>Bacillati</taxon>
        <taxon>Actinomycetota</taxon>
        <taxon>Actinomycetes</taxon>
        <taxon>Pseudonocardiales</taxon>
        <taxon>Pseudonocardiaceae</taxon>
        <taxon>Kibdelosporangium</taxon>
    </lineage>
</organism>
<dbReference type="Pfam" id="PF01593">
    <property type="entry name" value="Amino_oxidase"/>
    <property type="match status" value="1"/>
</dbReference>
<dbReference type="InterPro" id="IPR050703">
    <property type="entry name" value="Flavin_MAO"/>
</dbReference>
<dbReference type="Gene3D" id="3.90.660.10">
    <property type="match status" value="1"/>
</dbReference>